<dbReference type="AlphaFoldDB" id="A0A1X0RU83"/>
<dbReference type="VEuPathDB" id="FungiDB:BCV72DRAFT_190138"/>
<accession>A0A1X0RU83</accession>
<reference evidence="1 2" key="1">
    <citation type="journal article" date="2016" name="Proc. Natl. Acad. Sci. U.S.A.">
        <title>Lipid metabolic changes in an early divergent fungus govern the establishment of a mutualistic symbiosis with endobacteria.</title>
        <authorList>
            <person name="Lastovetsky O.A."/>
            <person name="Gaspar M.L."/>
            <person name="Mondo S.J."/>
            <person name="LaButti K.M."/>
            <person name="Sandor L."/>
            <person name="Grigoriev I.V."/>
            <person name="Henry S.A."/>
            <person name="Pawlowska T.E."/>
        </authorList>
    </citation>
    <scope>NUCLEOTIDE SEQUENCE [LARGE SCALE GENOMIC DNA]</scope>
    <source>
        <strain evidence="1 2">ATCC 11559</strain>
    </source>
</reference>
<name>A0A1X0RU83_RHIZD</name>
<proteinExistence type="predicted"/>
<sequence length="271" mass="31306">MTNVEEWKVVVDKHFDETLESLTSRLDSMTVSSSSSTTTNTVEEKQFCTFTALFDKLIRKDIPLNIKEVILKKISFSMSDSTDFINSRFVLEDNDNILLCQTSGFSLARIIPQSATETELDYTIAPLDERLIESNRFDADFSKIFTDQHFDILFSQFLNNLEAHPVQHALILALEQNGITKQTFDFEKPPSEAIKVALETFKVNFKNMWTDKKIINKLLDKVILVLIRLYLAQSRESQCKLYILKKSQTKQHGKKSLKNHARLVCRTEIKR</sequence>
<dbReference type="OMA" id="VCRTEIK"/>
<dbReference type="EMBL" id="KV921417">
    <property type="protein sequence ID" value="ORE15597.1"/>
    <property type="molecule type" value="Genomic_DNA"/>
</dbReference>
<evidence type="ECO:0000313" key="1">
    <source>
        <dbReference type="EMBL" id="ORE15597.1"/>
    </source>
</evidence>
<gene>
    <name evidence="1" type="ORF">BCV71DRAFT_273582</name>
</gene>
<protein>
    <submittedName>
        <fullName evidence="1">Uncharacterized protein</fullName>
    </submittedName>
</protein>
<evidence type="ECO:0000313" key="2">
    <source>
        <dbReference type="Proteomes" id="UP000242381"/>
    </source>
</evidence>
<dbReference type="Proteomes" id="UP000242381">
    <property type="component" value="Unassembled WGS sequence"/>
</dbReference>
<organism evidence="1 2">
    <name type="scientific">Rhizopus microsporus</name>
    <dbReference type="NCBI Taxonomy" id="58291"/>
    <lineage>
        <taxon>Eukaryota</taxon>
        <taxon>Fungi</taxon>
        <taxon>Fungi incertae sedis</taxon>
        <taxon>Mucoromycota</taxon>
        <taxon>Mucoromycotina</taxon>
        <taxon>Mucoromycetes</taxon>
        <taxon>Mucorales</taxon>
        <taxon>Mucorineae</taxon>
        <taxon>Rhizopodaceae</taxon>
        <taxon>Rhizopus</taxon>
    </lineage>
</organism>